<organism evidence="1 2">
    <name type="scientific">Streptomyces achromogenes</name>
    <dbReference type="NCBI Taxonomy" id="67255"/>
    <lineage>
        <taxon>Bacteria</taxon>
        <taxon>Bacillati</taxon>
        <taxon>Actinomycetota</taxon>
        <taxon>Actinomycetes</taxon>
        <taxon>Kitasatosporales</taxon>
        <taxon>Streptomycetaceae</taxon>
        <taxon>Streptomyces</taxon>
    </lineage>
</organism>
<dbReference type="SUPFAM" id="SSF48371">
    <property type="entry name" value="ARM repeat"/>
    <property type="match status" value="1"/>
</dbReference>
<dbReference type="GeneID" id="97285448"/>
<gene>
    <name evidence="1" type="ORF">OG350_33425</name>
</gene>
<dbReference type="Proteomes" id="UP001622557">
    <property type="component" value="Chromosome"/>
</dbReference>
<reference evidence="1 2" key="1">
    <citation type="submission" date="2022-10" db="EMBL/GenBank/DDBJ databases">
        <title>The complete genomes of actinobacterial strains from the NBC collection.</title>
        <authorList>
            <person name="Joergensen T.S."/>
            <person name="Alvarez Arevalo M."/>
            <person name="Sterndorff E.B."/>
            <person name="Faurdal D."/>
            <person name="Vuksanovic O."/>
            <person name="Mourched A.-S."/>
            <person name="Charusanti P."/>
            <person name="Shaw S."/>
            <person name="Blin K."/>
            <person name="Weber T."/>
        </authorList>
    </citation>
    <scope>NUCLEOTIDE SEQUENCE [LARGE SCALE GENOMIC DNA]</scope>
    <source>
        <strain evidence="1 2">NBC_00156</strain>
    </source>
</reference>
<evidence type="ECO:0000313" key="1">
    <source>
        <dbReference type="EMBL" id="WTQ84912.1"/>
    </source>
</evidence>
<keyword evidence="2" id="KW-1185">Reference proteome</keyword>
<evidence type="ECO:0000313" key="2">
    <source>
        <dbReference type="Proteomes" id="UP001622557"/>
    </source>
</evidence>
<dbReference type="EMBL" id="CP108164">
    <property type="protein sequence ID" value="WTQ84912.1"/>
    <property type="molecule type" value="Genomic_DNA"/>
</dbReference>
<proteinExistence type="predicted"/>
<accession>A0ABZ1KYA2</accession>
<sequence length="740" mass="75452">MDLASVFAGLDRIAWPELHHAYGPADDVPGMLRALAAGDEEAAAEAEQQVWDSLVHQGTVYPATVPAVSFLSRLAAAGVRTADLLSVLGVIADSADERALDRPGAAHAAVVAQLPLLLPLLSDGTAEVRQCAAWAVAQCGPEAGPAARTALRRRWAAESDPVVRADVLTACVLVAPDTAEELCAAGLDPAEPAPVRVAAVLAGVEAGRPWDAALATTVAALAPLGRHTEGSQWEREPLRDLVVALYERGEADVATEVVVSALDRGVAAVRAGADPGPAVTEATWAAETLALRSRRAPGRLLPAMLPLLDFPATAGTVLTALRDWSEPAPEAVPALVRLAEGTGEPADDALAALVSLGTPEAADLLARWLADRPDALRAAFQRTLWHPPAPLPCTPALLDAVRARLTAVTAGGPAPGERRPLMAGGLVAVNEPVWLAGLLAGWGPAARAATPELVAALPRHPVAVSRALAAVADGTDAAAVAALRARAGAGSPANREAAATALHTLTGDAGPLIDILGTGLDAPGDARERCAQAAAALGERARPLLPRLLALPAEPAGTRTDAPAIRAGLAAATAVWQLTGDGERVLPMILEGLGRATEPWGDGIANLAAGAAALLGPAARPVVPHLLPLLDRARTAAAAARALAAVYPGSDRPAGLPLAELADRVLAAVAPGASRNPACAAVEALAALGPAAFTPALRERIRLLAEGDRRVIGSGLQTQLIHEDEEFRATVRRLLAEPAG</sequence>
<name>A0ABZ1KYA2_STRAH</name>
<dbReference type="InterPro" id="IPR016024">
    <property type="entry name" value="ARM-type_fold"/>
</dbReference>
<evidence type="ECO:0008006" key="3">
    <source>
        <dbReference type="Google" id="ProtNLM"/>
    </source>
</evidence>
<dbReference type="RefSeq" id="WP_405452936.1">
    <property type="nucleotide sequence ID" value="NZ_CP108164.1"/>
</dbReference>
<protein>
    <recommendedName>
        <fullName evidence="3">PBS lyase</fullName>
    </recommendedName>
</protein>